<evidence type="ECO:0000259" key="13">
    <source>
        <dbReference type="Pfam" id="PF01909"/>
    </source>
</evidence>
<evidence type="ECO:0000256" key="8">
    <source>
        <dbReference type="ARBA" id="ARBA00022842"/>
    </source>
</evidence>
<dbReference type="SUPFAM" id="SSF81301">
    <property type="entry name" value="Nucleotidyltransferase"/>
    <property type="match status" value="1"/>
</dbReference>
<protein>
    <recommendedName>
        <fullName evidence="9">protein adenylyltransferase</fullName>
        <ecNumber evidence="9">2.7.7.108</ecNumber>
    </recommendedName>
</protein>
<gene>
    <name evidence="14" type="ORF">O0S09_06230</name>
</gene>
<dbReference type="InterPro" id="IPR043519">
    <property type="entry name" value="NT_sf"/>
</dbReference>
<evidence type="ECO:0000256" key="7">
    <source>
        <dbReference type="ARBA" id="ARBA00022840"/>
    </source>
</evidence>
<evidence type="ECO:0000256" key="12">
    <source>
        <dbReference type="ARBA" id="ARBA00048696"/>
    </source>
</evidence>
<keyword evidence="5" id="KW-0479">Metal-binding</keyword>
<keyword evidence="8" id="KW-0460">Magnesium</keyword>
<comment type="catalytic activity">
    <reaction evidence="11">
        <text>O-(5'-adenylyl)-L-tyrosyl-[protein] + ATP = O-[5'-(adenylyl-(5'-&gt;3')-adenylyl)]-L-tyrosyl-[protein] + diphosphate</text>
        <dbReference type="Rhea" id="RHEA:66528"/>
        <dbReference type="Rhea" id="RHEA-COMP:13846"/>
        <dbReference type="Rhea" id="RHEA-COMP:17046"/>
        <dbReference type="ChEBI" id="CHEBI:30616"/>
        <dbReference type="ChEBI" id="CHEBI:33019"/>
        <dbReference type="ChEBI" id="CHEBI:83624"/>
        <dbReference type="ChEBI" id="CHEBI:167160"/>
    </reaction>
</comment>
<dbReference type="EC" id="2.7.7.108" evidence="9"/>
<keyword evidence="3" id="KW-0808">Transferase</keyword>
<keyword evidence="4" id="KW-0548">Nucleotidyltransferase</keyword>
<comment type="cofactor">
    <cofactor evidence="1">
        <name>Mg(2+)</name>
        <dbReference type="ChEBI" id="CHEBI:18420"/>
    </cofactor>
</comment>
<evidence type="ECO:0000256" key="4">
    <source>
        <dbReference type="ARBA" id="ARBA00022695"/>
    </source>
</evidence>
<evidence type="ECO:0000256" key="9">
    <source>
        <dbReference type="ARBA" id="ARBA00034531"/>
    </source>
</evidence>
<organism evidence="14 15">
    <name type="scientific">Methanocorpusculum vombati</name>
    <dbReference type="NCBI Taxonomy" id="3002864"/>
    <lineage>
        <taxon>Archaea</taxon>
        <taxon>Methanobacteriati</taxon>
        <taxon>Methanobacteriota</taxon>
        <taxon>Stenosarchaea group</taxon>
        <taxon>Methanomicrobia</taxon>
        <taxon>Methanomicrobiales</taxon>
        <taxon>Methanocorpusculaceae</taxon>
        <taxon>Methanocorpusculum</taxon>
    </lineage>
</organism>
<comment type="similarity">
    <text evidence="10">Belongs to the MntA antitoxin family.</text>
</comment>
<sequence>MLKLPYYSIEQQRREKTTTAYVSIRDRVLRTLEQELPRLRETYGIADIGIFGSVSRGEDTPDSDIDMLVSFTPQRETYDAYLGLAEDLEALFGRKVDLIFSDWIHPRMRPYILKDAIYCTAGDAA</sequence>
<dbReference type="EMBL" id="JAPTGC010000007">
    <property type="protein sequence ID" value="MCZ0862849.1"/>
    <property type="molecule type" value="Genomic_DNA"/>
</dbReference>
<dbReference type="Gene3D" id="3.30.460.10">
    <property type="entry name" value="Beta Polymerase, domain 2"/>
    <property type="match status" value="1"/>
</dbReference>
<feature type="domain" description="Polymerase nucleotidyl transferase" evidence="13">
    <location>
        <begin position="37"/>
        <end position="119"/>
    </location>
</feature>
<dbReference type="RefSeq" id="WP_268923107.1">
    <property type="nucleotide sequence ID" value="NZ_JAPTGC010000007.1"/>
</dbReference>
<keyword evidence="2" id="KW-1277">Toxin-antitoxin system</keyword>
<evidence type="ECO:0000256" key="10">
    <source>
        <dbReference type="ARBA" id="ARBA00038276"/>
    </source>
</evidence>
<dbReference type="InterPro" id="IPR052038">
    <property type="entry name" value="Type-VII_TA_antitoxin"/>
</dbReference>
<keyword evidence="15" id="KW-1185">Reference proteome</keyword>
<evidence type="ECO:0000256" key="6">
    <source>
        <dbReference type="ARBA" id="ARBA00022741"/>
    </source>
</evidence>
<evidence type="ECO:0000313" key="15">
    <source>
        <dbReference type="Proteomes" id="UP001141336"/>
    </source>
</evidence>
<dbReference type="CDD" id="cd05403">
    <property type="entry name" value="NT_KNTase_like"/>
    <property type="match status" value="1"/>
</dbReference>
<comment type="caution">
    <text evidence="14">The sequence shown here is derived from an EMBL/GenBank/DDBJ whole genome shotgun (WGS) entry which is preliminary data.</text>
</comment>
<evidence type="ECO:0000256" key="1">
    <source>
        <dbReference type="ARBA" id="ARBA00001946"/>
    </source>
</evidence>
<keyword evidence="6" id="KW-0547">Nucleotide-binding</keyword>
<keyword evidence="7" id="KW-0067">ATP-binding</keyword>
<proteinExistence type="inferred from homology"/>
<dbReference type="Pfam" id="PF01909">
    <property type="entry name" value="NTP_transf_2"/>
    <property type="match status" value="1"/>
</dbReference>
<comment type="catalytic activity">
    <reaction evidence="12">
        <text>L-tyrosyl-[protein] + ATP = O-(5'-adenylyl)-L-tyrosyl-[protein] + diphosphate</text>
        <dbReference type="Rhea" id="RHEA:54288"/>
        <dbReference type="Rhea" id="RHEA-COMP:10136"/>
        <dbReference type="Rhea" id="RHEA-COMP:13846"/>
        <dbReference type="ChEBI" id="CHEBI:30616"/>
        <dbReference type="ChEBI" id="CHEBI:33019"/>
        <dbReference type="ChEBI" id="CHEBI:46858"/>
        <dbReference type="ChEBI" id="CHEBI:83624"/>
        <dbReference type="EC" id="2.7.7.108"/>
    </reaction>
</comment>
<name>A0ABT4INF9_9EURY</name>
<evidence type="ECO:0000256" key="5">
    <source>
        <dbReference type="ARBA" id="ARBA00022723"/>
    </source>
</evidence>
<dbReference type="InterPro" id="IPR002934">
    <property type="entry name" value="Polymerase_NTP_transf_dom"/>
</dbReference>
<dbReference type="PANTHER" id="PTHR33571">
    <property type="entry name" value="SSL8005 PROTEIN"/>
    <property type="match status" value="1"/>
</dbReference>
<reference evidence="14" key="1">
    <citation type="submission" date="2022-12" db="EMBL/GenBank/DDBJ databases">
        <title>Isolation and characterisation of novel Methanocorpusculum spp. from native Australian herbivores indicates the genus is ancestrally host-associated.</title>
        <authorList>
            <person name="Volmer J.G."/>
            <person name="Soo R.M."/>
            <person name="Evans P.N."/>
            <person name="Hoedt E.C."/>
            <person name="Astorga Alsina A.L."/>
            <person name="Woodcroft B.J."/>
            <person name="Tyson G.W."/>
            <person name="Hugenholtz P."/>
            <person name="Morrison M."/>
        </authorList>
    </citation>
    <scope>NUCLEOTIDE SEQUENCE</scope>
    <source>
        <strain evidence="14">CW153</strain>
    </source>
</reference>
<evidence type="ECO:0000313" key="14">
    <source>
        <dbReference type="EMBL" id="MCZ0862849.1"/>
    </source>
</evidence>
<dbReference type="Proteomes" id="UP001141336">
    <property type="component" value="Unassembled WGS sequence"/>
</dbReference>
<dbReference type="PANTHER" id="PTHR33571:SF12">
    <property type="entry name" value="BSL3053 PROTEIN"/>
    <property type="match status" value="1"/>
</dbReference>
<evidence type="ECO:0000256" key="2">
    <source>
        <dbReference type="ARBA" id="ARBA00022649"/>
    </source>
</evidence>
<evidence type="ECO:0000256" key="3">
    <source>
        <dbReference type="ARBA" id="ARBA00022679"/>
    </source>
</evidence>
<evidence type="ECO:0000256" key="11">
    <source>
        <dbReference type="ARBA" id="ARBA00047518"/>
    </source>
</evidence>
<accession>A0ABT4INF9</accession>